<proteinExistence type="inferred from homology"/>
<dbReference type="Pfam" id="PF00232">
    <property type="entry name" value="Glyco_hydro_1"/>
    <property type="match status" value="1"/>
</dbReference>
<protein>
    <recommendedName>
        <fullName evidence="2">beta-glucosidase</fullName>
        <ecNumber evidence="2">3.2.1.21</ecNumber>
    </recommendedName>
</protein>
<feature type="active site" description="Nucleophile" evidence="5">
    <location>
        <position position="15"/>
    </location>
</feature>
<keyword evidence="3" id="KW-0378">Hydrolase</keyword>
<dbReference type="InterPro" id="IPR017853">
    <property type="entry name" value="GH"/>
</dbReference>
<evidence type="ECO:0000313" key="7">
    <source>
        <dbReference type="EMBL" id="AHA73252.1"/>
    </source>
</evidence>
<dbReference type="AlphaFoldDB" id="A0A9W3KHA2"/>
<evidence type="ECO:0000313" key="8">
    <source>
        <dbReference type="Proteomes" id="UP000018566"/>
    </source>
</evidence>
<dbReference type="Proteomes" id="UP000018566">
    <property type="component" value="Chromosome"/>
</dbReference>
<dbReference type="PRINTS" id="PR00131">
    <property type="entry name" value="GLHYDRLASE1"/>
</dbReference>
<dbReference type="EMBL" id="CP005935">
    <property type="protein sequence ID" value="AHA73252.1"/>
    <property type="molecule type" value="Genomic_DNA"/>
</dbReference>
<evidence type="ECO:0000256" key="2">
    <source>
        <dbReference type="ARBA" id="ARBA00012744"/>
    </source>
</evidence>
<dbReference type="GO" id="GO:0005829">
    <property type="term" value="C:cytosol"/>
    <property type="evidence" value="ECO:0007669"/>
    <property type="project" value="TreeGrafter"/>
</dbReference>
<dbReference type="GO" id="GO:0008422">
    <property type="term" value="F:beta-glucosidase activity"/>
    <property type="evidence" value="ECO:0007669"/>
    <property type="project" value="UniProtKB-EC"/>
</dbReference>
<dbReference type="Gene3D" id="3.20.20.80">
    <property type="entry name" value="Glycosidases"/>
    <property type="match status" value="1"/>
</dbReference>
<dbReference type="InterPro" id="IPR018120">
    <property type="entry name" value="Glyco_hydro_1_AS"/>
</dbReference>
<comment type="similarity">
    <text evidence="1 6">Belongs to the glycosyl hydrolase 1 family.</text>
</comment>
<dbReference type="SUPFAM" id="SSF51445">
    <property type="entry name" value="(Trans)glycosidases"/>
    <property type="match status" value="1"/>
</dbReference>
<gene>
    <name evidence="7" type="ORF">YBT1518_20620</name>
</gene>
<sequence>MLKARYGDIKMYVTENGLGDQDPIIDGEIVDVPRIKFIEAHLKVMKRAIEEGINLKGYYAWSVIDLLSWLNGYKKQYGFIFVDHNDNLKRKKKLSFHWYKRVIETRGEEL</sequence>
<dbReference type="EC" id="3.2.1.21" evidence="2"/>
<evidence type="ECO:0000256" key="6">
    <source>
        <dbReference type="RuleBase" id="RU003690"/>
    </source>
</evidence>
<dbReference type="PANTHER" id="PTHR10353">
    <property type="entry name" value="GLYCOSYL HYDROLASE"/>
    <property type="match status" value="1"/>
</dbReference>
<accession>A0A9W3KHA2</accession>
<evidence type="ECO:0000256" key="3">
    <source>
        <dbReference type="ARBA" id="ARBA00022801"/>
    </source>
</evidence>
<evidence type="ECO:0000256" key="1">
    <source>
        <dbReference type="ARBA" id="ARBA00010838"/>
    </source>
</evidence>
<dbReference type="InterPro" id="IPR001360">
    <property type="entry name" value="Glyco_hydro_1"/>
</dbReference>
<keyword evidence="4" id="KW-0326">Glycosidase</keyword>
<evidence type="ECO:0000256" key="5">
    <source>
        <dbReference type="PROSITE-ProRule" id="PRU10055"/>
    </source>
</evidence>
<reference evidence="7 8" key="1">
    <citation type="submission" date="2013-05" db="EMBL/GenBank/DDBJ databases">
        <title>Complete genome sequence of Bacillus thuringiensis YBT-1518, a typical strain with high toxicity to nematode.</title>
        <authorList>
            <person name="Wang P."/>
            <person name="Zhang C."/>
            <person name="Guo M."/>
            <person name="Guo S."/>
            <person name="Zhu Y."/>
            <person name="Zheng J."/>
            <person name="Zhu L."/>
            <person name="Ruan L."/>
            <person name="Peng D."/>
            <person name="Sun M."/>
        </authorList>
    </citation>
    <scope>NUCLEOTIDE SEQUENCE [LARGE SCALE GENOMIC DNA]</scope>
    <source>
        <strain evidence="7 8">YBT-1518</strain>
    </source>
</reference>
<organism evidence="7 8">
    <name type="scientific">Bacillus thuringiensis YBT-1518</name>
    <dbReference type="NCBI Taxonomy" id="529122"/>
    <lineage>
        <taxon>Bacteria</taxon>
        <taxon>Bacillati</taxon>
        <taxon>Bacillota</taxon>
        <taxon>Bacilli</taxon>
        <taxon>Bacillales</taxon>
        <taxon>Bacillaceae</taxon>
        <taxon>Bacillus</taxon>
        <taxon>Bacillus cereus group</taxon>
    </lineage>
</organism>
<dbReference type="GO" id="GO:0016052">
    <property type="term" value="P:carbohydrate catabolic process"/>
    <property type="evidence" value="ECO:0007669"/>
    <property type="project" value="TreeGrafter"/>
</dbReference>
<dbReference type="KEGG" id="bthu:YBT1518_20620"/>
<dbReference type="PROSITE" id="PS00572">
    <property type="entry name" value="GLYCOSYL_HYDROL_F1_1"/>
    <property type="match status" value="1"/>
</dbReference>
<dbReference type="PANTHER" id="PTHR10353:SF36">
    <property type="entry name" value="LP05116P"/>
    <property type="match status" value="1"/>
</dbReference>
<evidence type="ECO:0000256" key="4">
    <source>
        <dbReference type="ARBA" id="ARBA00023295"/>
    </source>
</evidence>
<name>A0A9W3KHA2_BACTU</name>